<dbReference type="GO" id="GO:0006269">
    <property type="term" value="P:DNA replication, synthesis of primer"/>
    <property type="evidence" value="ECO:0007669"/>
    <property type="project" value="UniProtKB-KW"/>
</dbReference>
<reference evidence="14" key="1">
    <citation type="submission" date="2018-06" db="EMBL/GenBank/DDBJ databases">
        <authorList>
            <consortium name="Pathogen Informatics"/>
            <person name="Doyle S."/>
        </authorList>
    </citation>
    <scope>NUCLEOTIDE SEQUENCE [LARGE SCALE GENOMIC DNA]</scope>
    <source>
        <strain evidence="14">NCTC11421</strain>
    </source>
</reference>
<dbReference type="GO" id="GO:1990077">
    <property type="term" value="C:primosome complex"/>
    <property type="evidence" value="ECO:0007669"/>
    <property type="project" value="UniProtKB-KW"/>
</dbReference>
<comment type="similarity">
    <text evidence="1">Belongs to the helicase family. DnaB subfamily.</text>
</comment>
<dbReference type="Gene3D" id="3.40.50.300">
    <property type="entry name" value="P-loop containing nucleotide triphosphate hydrolases"/>
    <property type="match status" value="1"/>
</dbReference>
<evidence type="ECO:0000256" key="6">
    <source>
        <dbReference type="ARBA" id="ARBA00022806"/>
    </source>
</evidence>
<dbReference type="SUPFAM" id="SSF48024">
    <property type="entry name" value="N-terminal domain of DnaB helicase"/>
    <property type="match status" value="1"/>
</dbReference>
<evidence type="ECO:0000256" key="10">
    <source>
        <dbReference type="ARBA" id="ARBA00044969"/>
    </source>
</evidence>
<dbReference type="NCBIfam" id="TIGR03600">
    <property type="entry name" value="phage_DnaB"/>
    <property type="match status" value="1"/>
</dbReference>
<dbReference type="GO" id="GO:0003677">
    <property type="term" value="F:DNA binding"/>
    <property type="evidence" value="ECO:0007669"/>
    <property type="project" value="UniProtKB-KW"/>
</dbReference>
<evidence type="ECO:0000256" key="2">
    <source>
        <dbReference type="ARBA" id="ARBA00022515"/>
    </source>
</evidence>
<organism evidence="14">
    <name type="scientific">Neisseria gonorrhoeae</name>
    <dbReference type="NCBI Taxonomy" id="485"/>
    <lineage>
        <taxon>Bacteria</taxon>
        <taxon>Pseudomonadati</taxon>
        <taxon>Pseudomonadota</taxon>
        <taxon>Betaproteobacteria</taxon>
        <taxon>Neisseriales</taxon>
        <taxon>Neisseriaceae</taxon>
        <taxon>Neisseria</taxon>
    </lineage>
</organism>
<feature type="domain" description="SF4 helicase" evidence="13">
    <location>
        <begin position="345"/>
        <end position="604"/>
    </location>
</feature>
<dbReference type="AlphaFoldDB" id="A0A378VV05"/>
<dbReference type="InterPro" id="IPR016136">
    <property type="entry name" value="DNA_helicase_N/primase_C"/>
</dbReference>
<comment type="catalytic activity">
    <reaction evidence="11">
        <text>ATP + H2O = ADP + phosphate + H(+)</text>
        <dbReference type="Rhea" id="RHEA:13065"/>
        <dbReference type="ChEBI" id="CHEBI:15377"/>
        <dbReference type="ChEBI" id="CHEBI:15378"/>
        <dbReference type="ChEBI" id="CHEBI:30616"/>
        <dbReference type="ChEBI" id="CHEBI:43474"/>
        <dbReference type="ChEBI" id="CHEBI:456216"/>
        <dbReference type="EC" id="5.6.2.3"/>
    </reaction>
</comment>
<evidence type="ECO:0000256" key="7">
    <source>
        <dbReference type="ARBA" id="ARBA00022840"/>
    </source>
</evidence>
<dbReference type="Pfam" id="PF00772">
    <property type="entry name" value="DnaB"/>
    <property type="match status" value="1"/>
</dbReference>
<dbReference type="PANTHER" id="PTHR30153">
    <property type="entry name" value="REPLICATIVE DNA HELICASE DNAB"/>
    <property type="match status" value="1"/>
</dbReference>
<evidence type="ECO:0000256" key="12">
    <source>
        <dbReference type="SAM" id="MobiDB-lite"/>
    </source>
</evidence>
<keyword evidence="7" id="KW-0067">ATP-binding</keyword>
<keyword evidence="2" id="KW-0639">Primosome</keyword>
<dbReference type="InterPro" id="IPR027417">
    <property type="entry name" value="P-loop_NTPase"/>
</dbReference>
<keyword evidence="4" id="KW-0547">Nucleotide-binding</keyword>
<dbReference type="CDD" id="cd00984">
    <property type="entry name" value="DnaB_C"/>
    <property type="match status" value="1"/>
</dbReference>
<evidence type="ECO:0000256" key="3">
    <source>
        <dbReference type="ARBA" id="ARBA00022705"/>
    </source>
</evidence>
<evidence type="ECO:0000256" key="1">
    <source>
        <dbReference type="ARBA" id="ARBA00008428"/>
    </source>
</evidence>
<dbReference type="PROSITE" id="PS51199">
    <property type="entry name" value="SF4_HELICASE"/>
    <property type="match status" value="1"/>
</dbReference>
<evidence type="ECO:0000256" key="9">
    <source>
        <dbReference type="ARBA" id="ARBA00023235"/>
    </source>
</evidence>
<evidence type="ECO:0000259" key="13">
    <source>
        <dbReference type="PROSITE" id="PS51199"/>
    </source>
</evidence>
<evidence type="ECO:0000256" key="8">
    <source>
        <dbReference type="ARBA" id="ARBA00023125"/>
    </source>
</evidence>
<keyword evidence="6 14" id="KW-0347">Helicase</keyword>
<dbReference type="InterPro" id="IPR019889">
    <property type="entry name" value="DNA_helicase_DnaB-like_phg"/>
</dbReference>
<keyword evidence="8" id="KW-0238">DNA-binding</keyword>
<dbReference type="Pfam" id="PF03796">
    <property type="entry name" value="DnaB_C"/>
    <property type="match status" value="1"/>
</dbReference>
<sequence>MNADAFVSADAETCGRETGEPTSPKAESDSNGNGGLSGKPKNANVPRRRKTHGVPLQEIADLYNEVLGGRLPSVQVLNDTRKRAIANRWCEMLGTAAPNGKVRFGDKETGLAWFAGFFRKVAMNPFGWAKTKQDLRSASIGFSRRAISSKSLNGIRLNEPGGKGKGMNRIEETEAVQSLASVGAEQNILGGILIEPTAITRCAILTPEKFYQAQHRIIFRALLDMAAANEPIDIITLNDKLEARGEAENAGGLAYLIDLNQNTPSAKNISRYVGIVNDRFVERGLLKASAAIEKIAVSKDGGTVAEKLSKAADELAAVGKDAVKRETKTFGQTVEDLIGGLDKRLDGVRFGLPTGLMKLDGMTGGLPDGNLIVIAARPSMGKTVLAENIARFALKQGKAVHFQSYEMSAVELARRGMAAECNIPMQNLKTGNLTQSDYANMPIYVSQAKEWKFDVNCDLLNVDELCFLAKEKKLTTGLDLLVVDHLHIMPRAGRDEVAELGNISRRLKNLAAELNIPVVLVAQLNRGNTKQADKRPNMADIRGSGAIEQDANIIMPHRESYYDGNENPSIAELIIAKNRDGETGTVVCGWKGQFMKFEEEPDLAWQAPKHDEYDPYSV</sequence>
<evidence type="ECO:0000256" key="5">
    <source>
        <dbReference type="ARBA" id="ARBA00022801"/>
    </source>
</evidence>
<keyword evidence="9" id="KW-0413">Isomerase</keyword>
<accession>A0A378VV05</accession>
<dbReference type="InterPro" id="IPR007693">
    <property type="entry name" value="DNA_helicase_DnaB-like_N"/>
</dbReference>
<evidence type="ECO:0000313" key="14">
    <source>
        <dbReference type="EMBL" id="SUA19940.1"/>
    </source>
</evidence>
<evidence type="ECO:0000256" key="4">
    <source>
        <dbReference type="ARBA" id="ARBA00022741"/>
    </source>
</evidence>
<dbReference type="GO" id="GO:0005524">
    <property type="term" value="F:ATP binding"/>
    <property type="evidence" value="ECO:0007669"/>
    <property type="project" value="UniProtKB-KW"/>
</dbReference>
<dbReference type="GO" id="GO:0005829">
    <property type="term" value="C:cytosol"/>
    <property type="evidence" value="ECO:0007669"/>
    <property type="project" value="TreeGrafter"/>
</dbReference>
<name>A0A378VV05_NEIGO</name>
<protein>
    <recommendedName>
        <fullName evidence="10">DNA 5'-3' helicase</fullName>
        <ecNumber evidence="10">5.6.2.3</ecNumber>
    </recommendedName>
</protein>
<feature type="region of interest" description="Disordered" evidence="12">
    <location>
        <begin position="1"/>
        <end position="50"/>
    </location>
</feature>
<dbReference type="InterPro" id="IPR007694">
    <property type="entry name" value="DNA_helicase_DnaB-like_C"/>
</dbReference>
<dbReference type="EC" id="5.6.2.3" evidence="10"/>
<keyword evidence="5 14" id="KW-0378">Hydrolase</keyword>
<dbReference type="PANTHER" id="PTHR30153:SF2">
    <property type="entry name" value="REPLICATIVE DNA HELICASE"/>
    <property type="match status" value="1"/>
</dbReference>
<dbReference type="GO" id="GO:0016887">
    <property type="term" value="F:ATP hydrolysis activity"/>
    <property type="evidence" value="ECO:0007669"/>
    <property type="project" value="RHEA"/>
</dbReference>
<gene>
    <name evidence="14" type="primary">dnaC_1</name>
    <name evidence="14" type="ORF">NCTC11421_00017</name>
</gene>
<keyword evidence="3" id="KW-0235">DNA replication</keyword>
<proteinExistence type="inferred from homology"/>
<dbReference type="EMBL" id="UGRI01000001">
    <property type="protein sequence ID" value="SUA19940.1"/>
    <property type="molecule type" value="Genomic_DNA"/>
</dbReference>
<evidence type="ECO:0000256" key="11">
    <source>
        <dbReference type="ARBA" id="ARBA00048954"/>
    </source>
</evidence>
<dbReference type="GO" id="GO:0043139">
    <property type="term" value="F:5'-3' DNA helicase activity"/>
    <property type="evidence" value="ECO:0007669"/>
    <property type="project" value="UniProtKB-EC"/>
</dbReference>
<dbReference type="InterPro" id="IPR036185">
    <property type="entry name" value="DNA_heli_DnaB-like_N_sf"/>
</dbReference>
<dbReference type="Gene3D" id="1.10.860.10">
    <property type="entry name" value="DNAb Helicase, Chain A"/>
    <property type="match status" value="1"/>
</dbReference>
<dbReference type="SUPFAM" id="SSF52540">
    <property type="entry name" value="P-loop containing nucleoside triphosphate hydrolases"/>
    <property type="match status" value="1"/>
</dbReference>